<dbReference type="GO" id="GO:0005524">
    <property type="term" value="F:ATP binding"/>
    <property type="evidence" value="ECO:0007669"/>
    <property type="project" value="UniProtKB-KW"/>
</dbReference>
<proteinExistence type="inferred from homology"/>
<dbReference type="Pfam" id="PF17042">
    <property type="entry name" value="NBD_C"/>
    <property type="match status" value="1"/>
</dbReference>
<dbReference type="AlphaFoldDB" id="W7QL25"/>
<evidence type="ECO:0000259" key="13">
    <source>
        <dbReference type="Pfam" id="PF07005"/>
    </source>
</evidence>
<evidence type="ECO:0000256" key="11">
    <source>
        <dbReference type="ARBA" id="ARBA00039461"/>
    </source>
</evidence>
<dbReference type="eggNOG" id="COG3395">
    <property type="taxonomic scope" value="Bacteria"/>
</dbReference>
<dbReference type="InterPro" id="IPR042213">
    <property type="entry name" value="NBD_C_sf"/>
</dbReference>
<dbReference type="RefSeq" id="WP_035015780.1">
    <property type="nucleotide sequence ID" value="NZ_ARZY01000036.1"/>
</dbReference>
<keyword evidence="4" id="KW-0418">Kinase</keyword>
<dbReference type="OrthoDB" id="191465at2"/>
<evidence type="ECO:0000256" key="12">
    <source>
        <dbReference type="ARBA" id="ARBA00041377"/>
    </source>
</evidence>
<evidence type="ECO:0000259" key="14">
    <source>
        <dbReference type="Pfam" id="PF17042"/>
    </source>
</evidence>
<feature type="domain" description="Four-carbon acid sugar kinase N-terminal" evidence="13">
    <location>
        <begin position="11"/>
        <end position="235"/>
    </location>
</feature>
<dbReference type="InterPro" id="IPR050007">
    <property type="entry name" value="OtnK"/>
</dbReference>
<dbReference type="STRING" id="1328313.DS2_15609"/>
<dbReference type="Pfam" id="PF07005">
    <property type="entry name" value="SBD_N"/>
    <property type="match status" value="1"/>
</dbReference>
<keyword evidence="16" id="KW-1185">Reference proteome</keyword>
<comment type="catalytic activity">
    <reaction evidence="8">
        <text>3-dehydro-D-erythronate + ATP = 3-dehydro-4-O-phospho-D-erythronate + ADP + H(+)</text>
        <dbReference type="Rhea" id="RHEA:52556"/>
        <dbReference type="ChEBI" id="CHEBI:15378"/>
        <dbReference type="ChEBI" id="CHEBI:30616"/>
        <dbReference type="ChEBI" id="CHEBI:57958"/>
        <dbReference type="ChEBI" id="CHEBI:136593"/>
        <dbReference type="ChEBI" id="CHEBI:456216"/>
        <dbReference type="EC" id="2.7.1.217"/>
    </reaction>
</comment>
<dbReference type="Proteomes" id="UP000019276">
    <property type="component" value="Unassembled WGS sequence"/>
</dbReference>
<evidence type="ECO:0000256" key="4">
    <source>
        <dbReference type="ARBA" id="ARBA00022777"/>
    </source>
</evidence>
<evidence type="ECO:0000313" key="16">
    <source>
        <dbReference type="Proteomes" id="UP000019276"/>
    </source>
</evidence>
<comment type="catalytic activity">
    <reaction evidence="7">
        <text>3-dehydro-L-erythronate + ATP = 3-dehydro-4-O-phospho-L-erythronate + ADP + H(+)</text>
        <dbReference type="Rhea" id="RHEA:52552"/>
        <dbReference type="ChEBI" id="CHEBI:15378"/>
        <dbReference type="ChEBI" id="CHEBI:30616"/>
        <dbReference type="ChEBI" id="CHEBI:136592"/>
        <dbReference type="ChEBI" id="CHEBI:136670"/>
        <dbReference type="ChEBI" id="CHEBI:456216"/>
        <dbReference type="EC" id="2.7.1.217"/>
    </reaction>
</comment>
<evidence type="ECO:0000256" key="5">
    <source>
        <dbReference type="ARBA" id="ARBA00022840"/>
    </source>
</evidence>
<dbReference type="PATRIC" id="fig|1328313.3.peg.3186"/>
<comment type="function">
    <text evidence="9">Catalyzes the ATP-dependent phosphorylation of 3-oxo-tetronate to 3-oxo-tetronate 4-phosphate.</text>
</comment>
<dbReference type="EC" id="2.7.1.217" evidence="10"/>
<evidence type="ECO:0000256" key="2">
    <source>
        <dbReference type="ARBA" id="ARBA00022679"/>
    </source>
</evidence>
<gene>
    <name evidence="15" type="ORF">DS2_15609</name>
</gene>
<evidence type="ECO:0000256" key="7">
    <source>
        <dbReference type="ARBA" id="ARBA00035898"/>
    </source>
</evidence>
<comment type="caution">
    <text evidence="15">The sequence shown here is derived from an EMBL/GenBank/DDBJ whole genome shotgun (WGS) entry which is preliminary data.</text>
</comment>
<sequence length="427" mass="46179">MTVNEKKKPILGAIADDFTGASDLASFLLKGGLKVVQINGVPSQDIELADDVDAIVVALKSRTCAINQAISDSTASLAWLQQQGCQKFYFKYCSTFDSTSEGNIGPVTQALLAKLESEQTIFCPALPVNGRTVYQGHLFVFEQLLSDSPLRNHPLTPMLDSNLIRLLQPQLAEENAQRLQLMNLASLHKRPAYQKVESAYWVVDCVNDNDLEKIAQLFATNPDYPLLTGGSGLGEYMAREYVKAGWLQQSNTSHKITKNDGKTLILAGSCSQATRKQIDVARTQVPTLALDVDAIATGQLDPATVLGWINMQHSEAVVLYTSAEPEKVLAAQAQFGKEQVSEKIEQCLTQIAKLARENNILNIVVAGGETSGAIVSGLNLTAFTVGQSICPGVPVMQSHHADGLIVALKSGNFGDENFFLTALETIQ</sequence>
<keyword evidence="5" id="KW-0067">ATP-binding</keyword>
<evidence type="ECO:0000256" key="8">
    <source>
        <dbReference type="ARBA" id="ARBA00036346"/>
    </source>
</evidence>
<evidence type="ECO:0000256" key="1">
    <source>
        <dbReference type="ARBA" id="ARBA00005715"/>
    </source>
</evidence>
<comment type="similarity">
    <text evidence="1">Belongs to the four-carbon acid sugar kinase family.</text>
</comment>
<dbReference type="InterPro" id="IPR031475">
    <property type="entry name" value="NBD_C"/>
</dbReference>
<evidence type="ECO:0000313" key="15">
    <source>
        <dbReference type="EMBL" id="EWH08828.1"/>
    </source>
</evidence>
<dbReference type="Gene3D" id="3.40.980.20">
    <property type="entry name" value="Four-carbon acid sugar kinase, nucleotide binding domain"/>
    <property type="match status" value="1"/>
</dbReference>
<keyword evidence="2" id="KW-0808">Transferase</keyword>
<evidence type="ECO:0000256" key="6">
    <source>
        <dbReference type="ARBA" id="ARBA00023277"/>
    </source>
</evidence>
<name>W7QL25_9ALTE</name>
<accession>W7QL25</accession>
<evidence type="ECO:0000256" key="3">
    <source>
        <dbReference type="ARBA" id="ARBA00022741"/>
    </source>
</evidence>
<dbReference type="SUPFAM" id="SSF142764">
    <property type="entry name" value="YgbK-like"/>
    <property type="match status" value="1"/>
</dbReference>
<keyword evidence="6" id="KW-0119">Carbohydrate metabolism</keyword>
<organism evidence="15 16">
    <name type="scientific">Catenovulum agarivorans DS-2</name>
    <dbReference type="NCBI Taxonomy" id="1328313"/>
    <lineage>
        <taxon>Bacteria</taxon>
        <taxon>Pseudomonadati</taxon>
        <taxon>Pseudomonadota</taxon>
        <taxon>Gammaproteobacteria</taxon>
        <taxon>Alteromonadales</taxon>
        <taxon>Alteromonadaceae</taxon>
        <taxon>Catenovulum</taxon>
    </lineage>
</organism>
<evidence type="ECO:0000256" key="10">
    <source>
        <dbReference type="ARBA" id="ARBA00039095"/>
    </source>
</evidence>
<dbReference type="InterPro" id="IPR037051">
    <property type="entry name" value="4-carb_acid_sugar_kinase_N_sf"/>
</dbReference>
<dbReference type="NCBIfam" id="NF043035">
    <property type="entry name" value="OxoTetrKin"/>
    <property type="match status" value="1"/>
</dbReference>
<feature type="domain" description="Four-carbon acid sugar kinase nucleotide binding" evidence="14">
    <location>
        <begin position="264"/>
        <end position="419"/>
    </location>
</feature>
<reference evidence="15 16" key="1">
    <citation type="journal article" date="2014" name="Genome Announc.">
        <title>Draft Genome Sequence of the Agar-Degrading Bacterium Catenovulum sp. Strain DS-2, Isolated from Intestines of Haliotis diversicolor.</title>
        <authorList>
            <person name="Shan D."/>
            <person name="Li X."/>
            <person name="Gu Z."/>
            <person name="Wei G."/>
            <person name="Gao Z."/>
            <person name="Shao Z."/>
        </authorList>
    </citation>
    <scope>NUCLEOTIDE SEQUENCE [LARGE SCALE GENOMIC DNA]</scope>
    <source>
        <strain evidence="15 16">DS-2</strain>
    </source>
</reference>
<dbReference type="InterPro" id="IPR010737">
    <property type="entry name" value="4-carb_acid_sugar_kinase_N"/>
</dbReference>
<dbReference type="Gene3D" id="3.40.50.10840">
    <property type="entry name" value="Putative sugar-binding, N-terminal domain"/>
    <property type="match status" value="1"/>
</dbReference>
<protein>
    <recommendedName>
        <fullName evidence="11">3-oxo-tetronate kinase</fullName>
        <ecNumber evidence="10">2.7.1.217</ecNumber>
    </recommendedName>
    <alternativeName>
        <fullName evidence="12">3-dehydrotetronate 4-kinase</fullName>
    </alternativeName>
</protein>
<dbReference type="GO" id="GO:0016301">
    <property type="term" value="F:kinase activity"/>
    <property type="evidence" value="ECO:0007669"/>
    <property type="project" value="UniProtKB-KW"/>
</dbReference>
<keyword evidence="3" id="KW-0547">Nucleotide-binding</keyword>
<dbReference type="EMBL" id="ARZY01000036">
    <property type="protein sequence ID" value="EWH08828.1"/>
    <property type="molecule type" value="Genomic_DNA"/>
</dbReference>
<evidence type="ECO:0000256" key="9">
    <source>
        <dbReference type="ARBA" id="ARBA00037335"/>
    </source>
</evidence>